<dbReference type="PRINTS" id="PR00385">
    <property type="entry name" value="P450"/>
</dbReference>
<comment type="pathway">
    <text evidence="3">Mycotoxin biosynthesis.</text>
</comment>
<dbReference type="SUPFAM" id="SSF48264">
    <property type="entry name" value="Cytochrome P450"/>
    <property type="match status" value="1"/>
</dbReference>
<comment type="subcellular location">
    <subcellularLocation>
        <location evidence="2">Membrane</location>
        <topology evidence="2">Single-pass membrane protein</topology>
    </subcellularLocation>
</comment>
<comment type="cofactor">
    <cofactor evidence="1 15">
        <name>heme</name>
        <dbReference type="ChEBI" id="CHEBI:30413"/>
    </cofactor>
</comment>
<evidence type="ECO:0000256" key="7">
    <source>
        <dbReference type="ARBA" id="ARBA00022723"/>
    </source>
</evidence>
<dbReference type="VEuPathDB" id="FungiDB:ASPCADRAFT_517149"/>
<dbReference type="CDD" id="cd11062">
    <property type="entry name" value="CYP58-like"/>
    <property type="match status" value="1"/>
</dbReference>
<keyword evidence="6" id="KW-0812">Transmembrane</keyword>
<comment type="catalytic activity">
    <reaction evidence="13">
        <text>7-methylmellein + 3 reduced [NADPH--hemoprotein reductase] + 3 O2 = 7-carboxymellein + 3 oxidized [NADPH--hemoprotein reductase] + 4 H2O + 4 H(+)</text>
        <dbReference type="Rhea" id="RHEA:72771"/>
        <dbReference type="Rhea" id="RHEA-COMP:11964"/>
        <dbReference type="Rhea" id="RHEA-COMP:11965"/>
        <dbReference type="ChEBI" id="CHEBI:15377"/>
        <dbReference type="ChEBI" id="CHEBI:15378"/>
        <dbReference type="ChEBI" id="CHEBI:15379"/>
        <dbReference type="ChEBI" id="CHEBI:57618"/>
        <dbReference type="ChEBI" id="CHEBI:58210"/>
        <dbReference type="ChEBI" id="CHEBI:192524"/>
        <dbReference type="ChEBI" id="CHEBI:192525"/>
    </reaction>
    <physiologicalReaction direction="left-to-right" evidence="13">
        <dbReference type="Rhea" id="RHEA:72772"/>
    </physiologicalReaction>
</comment>
<keyword evidence="12" id="KW-0472">Membrane</keyword>
<comment type="similarity">
    <text evidence="4 16">Belongs to the cytochrome P450 family.</text>
</comment>
<dbReference type="InterPro" id="IPR036396">
    <property type="entry name" value="Cyt_P450_sf"/>
</dbReference>
<dbReference type="GO" id="GO:0005506">
    <property type="term" value="F:iron ion binding"/>
    <property type="evidence" value="ECO:0007669"/>
    <property type="project" value="InterPro"/>
</dbReference>
<keyword evidence="9 16" id="KW-0560">Oxidoreductase</keyword>
<keyword evidence="5 15" id="KW-0349">Heme</keyword>
<evidence type="ECO:0000256" key="2">
    <source>
        <dbReference type="ARBA" id="ARBA00004167"/>
    </source>
</evidence>
<dbReference type="GO" id="GO:0004497">
    <property type="term" value="F:monooxygenase activity"/>
    <property type="evidence" value="ECO:0007669"/>
    <property type="project" value="UniProtKB-KW"/>
</dbReference>
<dbReference type="Gene3D" id="1.10.630.10">
    <property type="entry name" value="Cytochrome P450"/>
    <property type="match status" value="1"/>
</dbReference>
<keyword evidence="8" id="KW-1133">Transmembrane helix</keyword>
<dbReference type="InterPro" id="IPR017972">
    <property type="entry name" value="Cyt_P450_CS"/>
</dbReference>
<evidence type="ECO:0000256" key="14">
    <source>
        <dbReference type="ARBA" id="ARBA00069646"/>
    </source>
</evidence>
<evidence type="ECO:0000256" key="1">
    <source>
        <dbReference type="ARBA" id="ARBA00001971"/>
    </source>
</evidence>
<sequence>MNMDSIASFSHPFLWTAFAVGVVYCCTRMVSELFLSPLSHIPGPKLAACTRLYEFFYDVICHGRYTFKIAELHEKYGPIVRISPTEIHINDPEFYETLYSTSAPRNKDPWFTTNFDVAESAFSTLDYRLHRPRRALIAPYFAKARVDRIQPLIQGKITKLMRQLDEYARAGKPLKVDVAYNCFTADVITGYTSYRPLGYLDTPDMVPIWSETVRNLVEIGMIARHLPGFFPLLASTGARCIQMVYPKLLSVIAFRVKCIQEVNFMWTHPETATKDAAQAECSEPALFPELVSRASTTPDITEERVLHEFITIVAAGTETTAHTMTVCTFHILNNKDILRRLRAELNDKFPGDATMDLQTLEQLPYLTGIIYEGLRLSYGLSHRLQRISPTDPLKYKDVVIPPNTPVGMSSALIHHDETIFPQSHAFIPDRWTDINERRRLNKYMVAFSKGSRQCIGMNLAFAELYMAVAALFRKYDMELQDTTVDDVKLHSDMMLPHAKKGSKGVRVILKPAQGGE</sequence>
<dbReference type="GO" id="GO:0020037">
    <property type="term" value="F:heme binding"/>
    <property type="evidence" value="ECO:0007669"/>
    <property type="project" value="InterPro"/>
</dbReference>
<dbReference type="GO" id="GO:0016705">
    <property type="term" value="F:oxidoreductase activity, acting on paired donors, with incorporation or reduction of molecular oxygen"/>
    <property type="evidence" value="ECO:0007669"/>
    <property type="project" value="InterPro"/>
</dbReference>
<evidence type="ECO:0000256" key="11">
    <source>
        <dbReference type="ARBA" id="ARBA00023033"/>
    </source>
</evidence>
<evidence type="ECO:0000256" key="8">
    <source>
        <dbReference type="ARBA" id="ARBA00022989"/>
    </source>
</evidence>
<dbReference type="EMBL" id="MG701890">
    <property type="protein sequence ID" value="AUS29483.1"/>
    <property type="molecule type" value="Genomic_DNA"/>
</dbReference>
<evidence type="ECO:0000256" key="10">
    <source>
        <dbReference type="ARBA" id="ARBA00023004"/>
    </source>
</evidence>
<dbReference type="SMR" id="A0A2I7UGF1"/>
<dbReference type="PROSITE" id="PS00086">
    <property type="entry name" value="CYTOCHROME_P450"/>
    <property type="match status" value="1"/>
</dbReference>
<evidence type="ECO:0000256" key="3">
    <source>
        <dbReference type="ARBA" id="ARBA00004685"/>
    </source>
</evidence>
<accession>A0A2I7UGF1</accession>
<dbReference type="PRINTS" id="PR00463">
    <property type="entry name" value="EP450I"/>
</dbReference>
<dbReference type="InterPro" id="IPR001128">
    <property type="entry name" value="Cyt_P450"/>
</dbReference>
<evidence type="ECO:0000313" key="17">
    <source>
        <dbReference type="EMBL" id="AUS29483.1"/>
    </source>
</evidence>
<dbReference type="PANTHER" id="PTHR24305:SF157">
    <property type="entry name" value="N-ACETYLTRYPTOPHAN 6-HYDROXYLASE IVOC-RELATED"/>
    <property type="match status" value="1"/>
</dbReference>
<dbReference type="InterPro" id="IPR002401">
    <property type="entry name" value="Cyt_P450_E_grp-I"/>
</dbReference>
<evidence type="ECO:0000256" key="15">
    <source>
        <dbReference type="PIRSR" id="PIRSR602401-1"/>
    </source>
</evidence>
<dbReference type="Pfam" id="PF00067">
    <property type="entry name" value="p450"/>
    <property type="match status" value="1"/>
</dbReference>
<keyword evidence="11 16" id="KW-0503">Monooxygenase</keyword>
<dbReference type="PANTHER" id="PTHR24305">
    <property type="entry name" value="CYTOCHROME P450"/>
    <property type="match status" value="1"/>
</dbReference>
<organism evidence="17">
    <name type="scientific">Aspergillus carbonarius</name>
    <dbReference type="NCBI Taxonomy" id="40993"/>
    <lineage>
        <taxon>Eukaryota</taxon>
        <taxon>Fungi</taxon>
        <taxon>Dikarya</taxon>
        <taxon>Ascomycota</taxon>
        <taxon>Pezizomycotina</taxon>
        <taxon>Eurotiomycetes</taxon>
        <taxon>Eurotiomycetidae</taxon>
        <taxon>Eurotiales</taxon>
        <taxon>Aspergillaceae</taxon>
        <taxon>Aspergillus</taxon>
        <taxon>Aspergillus subgen. Circumdati</taxon>
    </lineage>
</organism>
<evidence type="ECO:0000256" key="5">
    <source>
        <dbReference type="ARBA" id="ARBA00022617"/>
    </source>
</evidence>
<reference evidence="17" key="1">
    <citation type="journal article" date="2018" name="Int. J. Food Microbiol.">
        <title>Description of an orthologous cluster of ochratoxin A biosynthetic genes in Aspergillus and Penicillium species. A comparative analysis.</title>
        <authorList>
            <person name="Gil-Serna J."/>
            <person name="Garcia-Diaz M."/>
            <person name="Gonzalez-Jaen M.T."/>
            <person name="Vazquez C."/>
            <person name="Patino B."/>
        </authorList>
    </citation>
    <scope>NUCLEOTIDE SEQUENCE</scope>
</reference>
<evidence type="ECO:0000256" key="13">
    <source>
        <dbReference type="ARBA" id="ARBA00051517"/>
    </source>
</evidence>
<dbReference type="OMA" id="EFWFDFV"/>
<evidence type="ECO:0000256" key="12">
    <source>
        <dbReference type="ARBA" id="ARBA00023136"/>
    </source>
</evidence>
<name>A0A2I7UGF1_ASPCA</name>
<dbReference type="GO" id="GO:0016020">
    <property type="term" value="C:membrane"/>
    <property type="evidence" value="ECO:0007669"/>
    <property type="project" value="UniProtKB-SubCell"/>
</dbReference>
<proteinExistence type="inferred from homology"/>
<evidence type="ECO:0000256" key="9">
    <source>
        <dbReference type="ARBA" id="ARBA00023002"/>
    </source>
</evidence>
<dbReference type="FunFam" id="1.10.630.10:FF:000069">
    <property type="entry name" value="Cytochrome P450, putative (Eurofung)"/>
    <property type="match status" value="1"/>
</dbReference>
<evidence type="ECO:0000256" key="6">
    <source>
        <dbReference type="ARBA" id="ARBA00022692"/>
    </source>
</evidence>
<evidence type="ECO:0000256" key="4">
    <source>
        <dbReference type="ARBA" id="ARBA00010617"/>
    </source>
</evidence>
<dbReference type="AlphaFoldDB" id="A0A2I7UGF1"/>
<protein>
    <recommendedName>
        <fullName evidence="14">Cytochrome P450 monooxygenase otaC</fullName>
    </recommendedName>
</protein>
<evidence type="ECO:0000256" key="16">
    <source>
        <dbReference type="RuleBase" id="RU000461"/>
    </source>
</evidence>
<keyword evidence="10 15" id="KW-0408">Iron</keyword>
<dbReference type="InterPro" id="IPR050121">
    <property type="entry name" value="Cytochrome_P450_monoxygenase"/>
</dbReference>
<keyword evidence="7 15" id="KW-0479">Metal-binding</keyword>
<feature type="binding site" description="axial binding residue" evidence="15">
    <location>
        <position position="454"/>
    </location>
    <ligand>
        <name>heme</name>
        <dbReference type="ChEBI" id="CHEBI:30413"/>
    </ligand>
    <ligandPart>
        <name>Fe</name>
        <dbReference type="ChEBI" id="CHEBI:18248"/>
    </ligandPart>
</feature>